<dbReference type="Pfam" id="PF03713">
    <property type="entry name" value="DUF305"/>
    <property type="match status" value="1"/>
</dbReference>
<dbReference type="RefSeq" id="WP_170207134.1">
    <property type="nucleotide sequence ID" value="NZ_VFPT01000001.1"/>
</dbReference>
<dbReference type="InterPro" id="IPR005183">
    <property type="entry name" value="DUF305_CopM-like"/>
</dbReference>
<feature type="signal peptide" evidence="2">
    <location>
        <begin position="1"/>
        <end position="24"/>
    </location>
</feature>
<comment type="caution">
    <text evidence="4">The sequence shown here is derived from an EMBL/GenBank/DDBJ whole genome shotgun (WGS) entry which is preliminary data.</text>
</comment>
<name>A0A543KG11_9RHOB</name>
<dbReference type="Proteomes" id="UP000320582">
    <property type="component" value="Unassembled WGS sequence"/>
</dbReference>
<feature type="chain" id="PRO_5022166798" evidence="2">
    <location>
        <begin position="25"/>
        <end position="135"/>
    </location>
</feature>
<dbReference type="PANTHER" id="PTHR36933">
    <property type="entry name" value="SLL0788 PROTEIN"/>
    <property type="match status" value="1"/>
</dbReference>
<evidence type="ECO:0000256" key="2">
    <source>
        <dbReference type="SAM" id="SignalP"/>
    </source>
</evidence>
<keyword evidence="2" id="KW-0732">Signal</keyword>
<gene>
    <name evidence="4" type="ORF">BD293_2659</name>
</gene>
<evidence type="ECO:0000313" key="4">
    <source>
        <dbReference type="EMBL" id="TQM94004.1"/>
    </source>
</evidence>
<feature type="compositionally biased region" description="Basic and acidic residues" evidence="1">
    <location>
        <begin position="31"/>
        <end position="50"/>
    </location>
</feature>
<keyword evidence="5" id="KW-1185">Reference proteome</keyword>
<protein>
    <submittedName>
        <fullName evidence="4">DUF305 family protein family protein</fullName>
    </submittedName>
</protein>
<feature type="region of interest" description="Disordered" evidence="1">
    <location>
        <begin position="31"/>
        <end position="52"/>
    </location>
</feature>
<dbReference type="EMBL" id="VFPT01000001">
    <property type="protein sequence ID" value="TQM94004.1"/>
    <property type="molecule type" value="Genomic_DNA"/>
</dbReference>
<dbReference type="InterPro" id="IPR012347">
    <property type="entry name" value="Ferritin-like"/>
</dbReference>
<evidence type="ECO:0000259" key="3">
    <source>
        <dbReference type="Pfam" id="PF03713"/>
    </source>
</evidence>
<organism evidence="4 5">
    <name type="scientific">Roseinatronobacter monicus</name>
    <dbReference type="NCBI Taxonomy" id="393481"/>
    <lineage>
        <taxon>Bacteria</taxon>
        <taxon>Pseudomonadati</taxon>
        <taxon>Pseudomonadota</taxon>
        <taxon>Alphaproteobacteria</taxon>
        <taxon>Rhodobacterales</taxon>
        <taxon>Paracoccaceae</taxon>
        <taxon>Roseinatronobacter</taxon>
    </lineage>
</organism>
<reference evidence="4 5" key="1">
    <citation type="submission" date="2019-06" db="EMBL/GenBank/DDBJ databases">
        <title>Genomic Encyclopedia of Archaeal and Bacterial Type Strains, Phase II (KMG-II): from individual species to whole genera.</title>
        <authorList>
            <person name="Goeker M."/>
        </authorList>
    </citation>
    <scope>NUCLEOTIDE SEQUENCE [LARGE SCALE GENOMIC DNA]</scope>
    <source>
        <strain evidence="4 5">DSM 18423</strain>
    </source>
</reference>
<sequence>MKPVNLAASLVFAAAVGAGGYAIASNHGHMNHGDHGGHGDHADHSSDRSDLPASTRAYMDANDAMHADMMIEFTGDADADFILGMIPHHEGAVVMAEIVLEHGTDPEVANLAREIIAAQNEEIDWMRAWLAERGQ</sequence>
<evidence type="ECO:0000256" key="1">
    <source>
        <dbReference type="SAM" id="MobiDB-lite"/>
    </source>
</evidence>
<dbReference type="PANTHER" id="PTHR36933:SF1">
    <property type="entry name" value="SLL0788 PROTEIN"/>
    <property type="match status" value="1"/>
</dbReference>
<dbReference type="AlphaFoldDB" id="A0A543KG11"/>
<evidence type="ECO:0000313" key="5">
    <source>
        <dbReference type="Proteomes" id="UP000320582"/>
    </source>
</evidence>
<proteinExistence type="predicted"/>
<dbReference type="Gene3D" id="1.20.1260.10">
    <property type="match status" value="1"/>
</dbReference>
<accession>A0A543KG11</accession>
<feature type="domain" description="DUF305" evidence="3">
    <location>
        <begin position="78"/>
        <end position="135"/>
    </location>
</feature>